<dbReference type="Proteomes" id="UP000242224">
    <property type="component" value="Unassembled WGS sequence"/>
</dbReference>
<gene>
    <name evidence="1" type="ORF">BMG00_15620</name>
</gene>
<comment type="caution">
    <text evidence="1">The sequence shown here is derived from an EMBL/GenBank/DDBJ whole genome shotgun (WGS) entry which is preliminary data.</text>
</comment>
<keyword evidence="2" id="KW-1185">Reference proteome</keyword>
<reference evidence="1 2" key="1">
    <citation type="submission" date="2016-11" db="EMBL/GenBank/DDBJ databases">
        <title>A multilocus sequence analysis scheme for characterization of bacteria in the genus Thioclava.</title>
        <authorList>
            <person name="Liu Y."/>
            <person name="Shao Z."/>
        </authorList>
    </citation>
    <scope>NUCLEOTIDE SEQUENCE [LARGE SCALE GENOMIC DNA]</scope>
    <source>
        <strain evidence="1 2">11.10-0-13</strain>
    </source>
</reference>
<evidence type="ECO:0000313" key="1">
    <source>
        <dbReference type="EMBL" id="OOY11162.1"/>
    </source>
</evidence>
<dbReference type="EMBL" id="MPZS01000003">
    <property type="protein sequence ID" value="OOY11162.1"/>
    <property type="molecule type" value="Genomic_DNA"/>
</dbReference>
<accession>A0ABX3MIH3</accession>
<name>A0ABX3MIH3_9RHOB</name>
<evidence type="ECO:0000313" key="2">
    <source>
        <dbReference type="Proteomes" id="UP000242224"/>
    </source>
</evidence>
<proteinExistence type="predicted"/>
<sequence length="155" mass="17605">MERVLSVCGSHATLCTEPVGLGHSTILPPRSISSPPKRVMMEHLPRLLTVWPRDAMHGSLICESDALTLGAFQVTGHELGRRYFQIYGGDGFRRAIPMPLPKRRARTCRRSFNEMAEDFAEMFESSEDRDRRPEGCNSGAFRGRWRSDDFARNVH</sequence>
<organism evidence="1 2">
    <name type="scientific">Thioclava marina</name>
    <dbReference type="NCBI Taxonomy" id="1915077"/>
    <lineage>
        <taxon>Bacteria</taxon>
        <taxon>Pseudomonadati</taxon>
        <taxon>Pseudomonadota</taxon>
        <taxon>Alphaproteobacteria</taxon>
        <taxon>Rhodobacterales</taxon>
        <taxon>Paracoccaceae</taxon>
        <taxon>Thioclava</taxon>
    </lineage>
</organism>
<protein>
    <submittedName>
        <fullName evidence="1">Uncharacterized protein</fullName>
    </submittedName>
</protein>